<dbReference type="EMBL" id="PP883550">
    <property type="protein sequence ID" value="XBU76715.1"/>
    <property type="molecule type" value="Viral_cRNA"/>
</dbReference>
<accession>A0AAU7T287</accession>
<evidence type="ECO:0000256" key="2">
    <source>
        <dbReference type="ARBA" id="ARBA00016223"/>
    </source>
</evidence>
<evidence type="ECO:0000256" key="1">
    <source>
        <dbReference type="ARBA" id="ARBA00004340"/>
    </source>
</evidence>
<feature type="domain" description="Paramyxovirinae protein V zinc-binding" evidence="13">
    <location>
        <begin position="242"/>
        <end position="283"/>
    </location>
</feature>
<evidence type="ECO:0000256" key="5">
    <source>
        <dbReference type="ARBA" id="ARBA00022581"/>
    </source>
</evidence>
<protein>
    <recommendedName>
        <fullName evidence="2">Non-structural protein V</fullName>
    </recommendedName>
</protein>
<evidence type="ECO:0000256" key="11">
    <source>
        <dbReference type="ARBA" id="ARBA00023280"/>
    </source>
</evidence>
<name>A0AAU7T287_9MONO</name>
<evidence type="ECO:0000259" key="14">
    <source>
        <dbReference type="Pfam" id="PF14313"/>
    </source>
</evidence>
<evidence type="ECO:0000256" key="10">
    <source>
        <dbReference type="ARBA" id="ARBA00023260"/>
    </source>
</evidence>
<evidence type="ECO:0000256" key="3">
    <source>
        <dbReference type="ARBA" id="ARBA00022482"/>
    </source>
</evidence>
<evidence type="ECO:0000256" key="6">
    <source>
        <dbReference type="ARBA" id="ARBA00022632"/>
    </source>
</evidence>
<keyword evidence="10" id="KW-1089">Inhibition of host MDA5 by virus</keyword>
<proteinExistence type="predicted"/>
<feature type="region of interest" description="Disordered" evidence="12">
    <location>
        <begin position="34"/>
        <end position="157"/>
    </location>
</feature>
<evidence type="ECO:0000256" key="8">
    <source>
        <dbReference type="ARBA" id="ARBA00022833"/>
    </source>
</evidence>
<dbReference type="GO" id="GO:0046872">
    <property type="term" value="F:metal ion binding"/>
    <property type="evidence" value="ECO:0007669"/>
    <property type="project" value="UniProtKB-KW"/>
</dbReference>
<keyword evidence="4" id="KW-0691">RNA editing</keyword>
<organism evidence="15">
    <name type="scientific">Gainesville rodent jeilong virus 1</name>
    <dbReference type="NCBI Taxonomy" id="3163281"/>
    <lineage>
        <taxon>Viruses</taxon>
        <taxon>Riboviria</taxon>
        <taxon>Orthornavirae</taxon>
        <taxon>Negarnaviricota</taxon>
        <taxon>Haploviricotina</taxon>
        <taxon>Monjiviricetes</taxon>
        <taxon>Mononegavirales</taxon>
        <taxon>Paramyxoviridae</taxon>
        <taxon>Orthoparamyxovirinae</taxon>
        <taxon>Jeilongvirus</taxon>
    </lineage>
</organism>
<keyword evidence="9" id="KW-0922">Interferon antiviral system evasion</keyword>
<evidence type="ECO:0000256" key="7">
    <source>
        <dbReference type="ARBA" id="ARBA00022723"/>
    </source>
</evidence>
<dbReference type="Gene3D" id="6.10.250.2490">
    <property type="match status" value="1"/>
</dbReference>
<comment type="subcellular location">
    <subcellularLocation>
        <location evidence="1">Host cell</location>
    </subcellularLocation>
</comment>
<evidence type="ECO:0000313" key="15">
    <source>
        <dbReference type="EMBL" id="XBU76715.1"/>
    </source>
</evidence>
<keyword evidence="8" id="KW-0862">Zinc</keyword>
<keyword evidence="3" id="KW-1113">Inhibition of host RLR pathway by virus</keyword>
<dbReference type="InterPro" id="IPR024279">
    <property type="entry name" value="Paramyx_V_Zn-bd"/>
</dbReference>
<evidence type="ECO:0000256" key="12">
    <source>
        <dbReference type="SAM" id="MobiDB-lite"/>
    </source>
</evidence>
<sequence>MSEYSNKELTKLVQDGIETINFIQQNKEDIQKTYGRSAIEKPTTKERTKAWEAVSAGKAAEGGGRAGALGDRETGKEGTSQTSAGSTGSDGGITTKTPGSGSTHSRDPNNKVGNVENSAGVSGTYGGDPGSKYNTESTDGLPRPGGAAKSGKRNPAVAIDPKDYDQIVSLDEETEKIESNPDYATTVTIRDATPVDFGTILEEDTSKTHKRLRGITMAALESIPETSDAPMIKKGHRREYCIDNFNGRIFVREWCNPLCAKVTAAPAQYECTCGECPRTCVNCIDDRVYSPRFSGYTD</sequence>
<evidence type="ECO:0000256" key="4">
    <source>
        <dbReference type="ARBA" id="ARBA00022495"/>
    </source>
</evidence>
<keyword evidence="5" id="KW-0945">Host-virus interaction</keyword>
<gene>
    <name evidence="15" type="primary">P/V/C</name>
</gene>
<keyword evidence="6" id="KW-1090">Inhibition of host innate immune response by virus</keyword>
<reference evidence="15" key="1">
    <citation type="submission" date="2024-06" db="EMBL/GenBank/DDBJ databases">
        <title>Rodent paramyxovirus from Gainesville, Florida.</title>
        <authorList>
            <person name="DeRuyter E."/>
            <person name="Subramaniam K."/>
            <person name="Lednicky J.A."/>
        </authorList>
    </citation>
    <scope>NUCLEOTIDE SEQUENCE</scope>
    <source>
        <strain evidence="15">UF-1</strain>
    </source>
</reference>
<evidence type="ECO:0000256" key="9">
    <source>
        <dbReference type="ARBA" id="ARBA00023258"/>
    </source>
</evidence>
<dbReference type="GO" id="GO:0043657">
    <property type="term" value="C:host cell"/>
    <property type="evidence" value="ECO:0007669"/>
    <property type="project" value="UniProtKB-SubCell"/>
</dbReference>
<feature type="compositionally biased region" description="Low complexity" evidence="12">
    <location>
        <begin position="78"/>
        <end position="97"/>
    </location>
</feature>
<feature type="compositionally biased region" description="Basic and acidic residues" evidence="12">
    <location>
        <begin position="38"/>
        <end position="50"/>
    </location>
</feature>
<dbReference type="Pfam" id="PF14313">
    <property type="entry name" value="Soyouz_module"/>
    <property type="match status" value="1"/>
</dbReference>
<dbReference type="Gene3D" id="4.10.80.340">
    <property type="match status" value="1"/>
</dbReference>
<evidence type="ECO:0000259" key="13">
    <source>
        <dbReference type="Pfam" id="PF13008"/>
    </source>
</evidence>
<dbReference type="GO" id="GO:0039554">
    <property type="term" value="P:symbiont-mediated suppression of host cytoplasmic pattern recognition receptor signaling pathway via inhibition of MDA-5 activity"/>
    <property type="evidence" value="ECO:0007669"/>
    <property type="project" value="UniProtKB-KW"/>
</dbReference>
<feature type="domain" description="Phosphoprotein P soyouz module" evidence="14">
    <location>
        <begin position="1"/>
        <end position="56"/>
    </location>
</feature>
<keyword evidence="11" id="KW-0899">Viral immunoevasion</keyword>
<keyword evidence="7" id="KW-0479">Metal-binding</keyword>
<dbReference type="InterPro" id="IPR025909">
    <property type="entry name" value="Soyouz_module"/>
</dbReference>
<feature type="compositionally biased region" description="Polar residues" evidence="12">
    <location>
        <begin position="111"/>
        <end position="121"/>
    </location>
</feature>
<dbReference type="Pfam" id="PF13008">
    <property type="entry name" value="zf-Paramyx-P"/>
    <property type="match status" value="1"/>
</dbReference>